<dbReference type="SUPFAM" id="SSF52949">
    <property type="entry name" value="Macro domain-like"/>
    <property type="match status" value="1"/>
</dbReference>
<gene>
    <name evidence="2" type="ORF">PBRA_006234</name>
</gene>
<dbReference type="InterPro" id="IPR002589">
    <property type="entry name" value="Macro_dom"/>
</dbReference>
<dbReference type="SMART" id="SM00506">
    <property type="entry name" value="A1pp"/>
    <property type="match status" value="1"/>
</dbReference>
<proteinExistence type="predicted"/>
<organism evidence="2 3">
    <name type="scientific">Plasmodiophora brassicae</name>
    <name type="common">Clubroot disease agent</name>
    <dbReference type="NCBI Taxonomy" id="37360"/>
    <lineage>
        <taxon>Eukaryota</taxon>
        <taxon>Sar</taxon>
        <taxon>Rhizaria</taxon>
        <taxon>Endomyxa</taxon>
        <taxon>Phytomyxea</taxon>
        <taxon>Plasmodiophorida</taxon>
        <taxon>Plasmodiophoridae</taxon>
        <taxon>Plasmodiophora</taxon>
    </lineage>
</organism>
<evidence type="ECO:0000259" key="1">
    <source>
        <dbReference type="PROSITE" id="PS51154"/>
    </source>
</evidence>
<dbReference type="Gene3D" id="3.40.220.10">
    <property type="entry name" value="Leucine Aminopeptidase, subunit E, domain 1"/>
    <property type="match status" value="1"/>
</dbReference>
<dbReference type="AlphaFoldDB" id="A0A0G4ISB7"/>
<protein>
    <recommendedName>
        <fullName evidence="1">Macro domain-containing protein</fullName>
    </recommendedName>
</protein>
<reference evidence="2 3" key="1">
    <citation type="submission" date="2015-02" db="EMBL/GenBank/DDBJ databases">
        <authorList>
            <person name="Chooi Y.-H."/>
        </authorList>
    </citation>
    <scope>NUCLEOTIDE SEQUENCE [LARGE SCALE GENOMIC DNA]</scope>
    <source>
        <strain evidence="2">E3</strain>
    </source>
</reference>
<dbReference type="PROSITE" id="PS51154">
    <property type="entry name" value="MACRO"/>
    <property type="match status" value="1"/>
</dbReference>
<dbReference type="Proteomes" id="UP000039324">
    <property type="component" value="Unassembled WGS sequence"/>
</dbReference>
<dbReference type="EMBL" id="CDSF01000082">
    <property type="protein sequence ID" value="CEO98120.1"/>
    <property type="molecule type" value="Genomic_DNA"/>
</dbReference>
<accession>A0A0G4ISB7</accession>
<sequence length="203" mass="22589">MQTSAQAWSGGRMRPGLEGRAIFRVWRKVELKTACDLAKMEVEAVVNAANRSLRRSRGLCEAIFQGAGVSDMEKALKPLAPCPLGGVRLTPGFKLPAKYVIHAVAPTNGGEPSEHETKALLNCYWNTLELCKEEGIKQVAFPCLGTGIVGFPHRQATSIALMTVRDWMYTDNNETFMDKVIFTAIRRTDIALYQELLPLFFRN</sequence>
<evidence type="ECO:0000313" key="3">
    <source>
        <dbReference type="Proteomes" id="UP000039324"/>
    </source>
</evidence>
<dbReference type="STRING" id="37360.A0A0G4ISB7"/>
<dbReference type="PANTHER" id="PTHR11106">
    <property type="entry name" value="GANGLIOSIDE INDUCED DIFFERENTIATION ASSOCIATED PROTEIN 2-RELATED"/>
    <property type="match status" value="1"/>
</dbReference>
<dbReference type="Pfam" id="PF01661">
    <property type="entry name" value="Macro"/>
    <property type="match status" value="1"/>
</dbReference>
<feature type="domain" description="Macro" evidence="1">
    <location>
        <begin position="1"/>
        <end position="201"/>
    </location>
</feature>
<dbReference type="InterPro" id="IPR043472">
    <property type="entry name" value="Macro_dom-like"/>
</dbReference>
<keyword evidence="3" id="KW-1185">Reference proteome</keyword>
<dbReference type="OrthoDB" id="6077599at2759"/>
<evidence type="ECO:0000313" key="2">
    <source>
        <dbReference type="EMBL" id="CEO98120.1"/>
    </source>
</evidence>
<name>A0A0G4ISB7_PLABS</name>
<dbReference type="PANTHER" id="PTHR11106:SF27">
    <property type="entry name" value="MACRO DOMAIN-CONTAINING PROTEIN"/>
    <property type="match status" value="1"/>
</dbReference>